<dbReference type="EMBL" id="AP021875">
    <property type="protein sequence ID" value="BBO78256.1"/>
    <property type="molecule type" value="Genomic_DNA"/>
</dbReference>
<name>A0A5K7Z8T8_9BACT</name>
<protein>
    <submittedName>
        <fullName evidence="2">Thioredoxin domain-containing protein</fullName>
    </submittedName>
</protein>
<dbReference type="KEGG" id="dwd:DSCW_56730"/>
<evidence type="ECO:0000313" key="2">
    <source>
        <dbReference type="EMBL" id="BBO78256.1"/>
    </source>
</evidence>
<dbReference type="Pfam" id="PF03190">
    <property type="entry name" value="Thioredox_DsbH"/>
    <property type="match status" value="1"/>
</dbReference>
<dbReference type="GO" id="GO:0005975">
    <property type="term" value="P:carbohydrate metabolic process"/>
    <property type="evidence" value="ECO:0007669"/>
    <property type="project" value="InterPro"/>
</dbReference>
<dbReference type="OrthoDB" id="9762614at2"/>
<dbReference type="CDD" id="cd02955">
    <property type="entry name" value="SSP411"/>
    <property type="match status" value="1"/>
</dbReference>
<dbReference type="InterPro" id="IPR024705">
    <property type="entry name" value="Ssp411"/>
</dbReference>
<dbReference type="SUPFAM" id="SSF48208">
    <property type="entry name" value="Six-hairpin glycosidases"/>
    <property type="match status" value="1"/>
</dbReference>
<feature type="domain" description="Spermatogenesis-associated protein 20-like TRX" evidence="1">
    <location>
        <begin position="34"/>
        <end position="196"/>
    </location>
</feature>
<dbReference type="PANTHER" id="PTHR42899">
    <property type="entry name" value="SPERMATOGENESIS-ASSOCIATED PROTEIN 20"/>
    <property type="match status" value="1"/>
</dbReference>
<evidence type="ECO:0000313" key="3">
    <source>
        <dbReference type="Proteomes" id="UP000427769"/>
    </source>
</evidence>
<keyword evidence="3" id="KW-1185">Reference proteome</keyword>
<evidence type="ECO:0000259" key="1">
    <source>
        <dbReference type="Pfam" id="PF03190"/>
    </source>
</evidence>
<dbReference type="InterPro" id="IPR036249">
    <property type="entry name" value="Thioredoxin-like_sf"/>
</dbReference>
<reference evidence="2 3" key="1">
    <citation type="submission" date="2019-11" db="EMBL/GenBank/DDBJ databases">
        <title>Comparative genomics of hydrocarbon-degrading Desulfosarcina strains.</title>
        <authorList>
            <person name="Watanabe M."/>
            <person name="Kojima H."/>
            <person name="Fukui M."/>
        </authorList>
    </citation>
    <scope>NUCLEOTIDE SEQUENCE [LARGE SCALE GENOMIC DNA]</scope>
    <source>
        <strain evidence="2 3">PP31</strain>
    </source>
</reference>
<accession>A0A5K7Z8T8</accession>
<dbReference type="RefSeq" id="WP_155306911.1">
    <property type="nucleotide sequence ID" value="NZ_AP021875.1"/>
</dbReference>
<gene>
    <name evidence="2" type="ORF">DSCW_56730</name>
</gene>
<organism evidence="2 3">
    <name type="scientific">Desulfosarcina widdelii</name>
    <dbReference type="NCBI Taxonomy" id="947919"/>
    <lineage>
        <taxon>Bacteria</taxon>
        <taxon>Pseudomonadati</taxon>
        <taxon>Thermodesulfobacteriota</taxon>
        <taxon>Desulfobacteria</taxon>
        <taxon>Desulfobacterales</taxon>
        <taxon>Desulfosarcinaceae</taxon>
        <taxon>Desulfosarcina</taxon>
    </lineage>
</organism>
<dbReference type="InterPro" id="IPR008928">
    <property type="entry name" value="6-hairpin_glycosidase_sf"/>
</dbReference>
<dbReference type="Proteomes" id="UP000427769">
    <property type="component" value="Chromosome"/>
</dbReference>
<dbReference type="AlphaFoldDB" id="A0A5K7Z8T8"/>
<dbReference type="PANTHER" id="PTHR42899:SF1">
    <property type="entry name" value="SPERMATOGENESIS-ASSOCIATED PROTEIN 20"/>
    <property type="match status" value="1"/>
</dbReference>
<sequence length="719" mass="79760">MTLEMEYRNMQRLRGDAYRPRTRHLDAQGQPVYTNRLFLQSSPYLLQHAHNPVDWHPWGDEVFDIAQRLDRPVLLSVGYSTCHWCHVMEEESFEDEEIAVYINENYIPVKVDREERPDVDSIYMIAVQAISGQGGWPMTVWLTPDRQPFYGGTYFPARDGDRGAAVGFFTLLKKIRESYDYRRDLVVQSAGELSRAVGQMLTPAGGDRLPMDGVLERAVASSRTRFDAVNGGVGGAPKFPSSLPVRLLLRHHRRTGDAKSLEMVVLTLEKMAAGGICDQIGGGFHRYATDAGWLVPHFEKMLYDNALLAPAYIEGWQATGNPRLRQVAVNTLEYVAREMTSPQGAFFSATDADSLTPAGRREEGYYFTWTQAELENVLGSEGAQLAAAVYGVRAEGNFEGRSIFFLPRGIDETAKSLGLSVEDLSVALDQINGNLYAHRQERPAPLCDDKILASWNGLMISAFARSGMALEDLTYIQRAERAADFIWDRMVANRRLGRSFKDGTVSGNGFLEDYAFVIAALLDLFEATAEPMWLDRAIALDGTLAERFADSDNGGFFMTADDHEALIAREKPMLDGALPSGNAIAMMNLLRLHGLTLAPAYMERAEKGLRTFSTSIEAHPGAFGEMLMALEYYLHPPCQVVIVVPAGKDPQRFMHRLRTAFLPGSLAMAVSEDRAAGLARQAPLFKGKAAVEGKVTAYVCRNGACRLPATSEEEMMAQF</sequence>
<dbReference type="InterPro" id="IPR004879">
    <property type="entry name" value="Ssp411-like_TRX"/>
</dbReference>
<dbReference type="Gene3D" id="3.40.30.10">
    <property type="entry name" value="Glutaredoxin"/>
    <property type="match status" value="1"/>
</dbReference>
<dbReference type="SUPFAM" id="SSF52833">
    <property type="entry name" value="Thioredoxin-like"/>
    <property type="match status" value="1"/>
</dbReference>
<proteinExistence type="predicted"/>
<dbReference type="Gene3D" id="1.50.10.10">
    <property type="match status" value="1"/>
</dbReference>
<dbReference type="InterPro" id="IPR012341">
    <property type="entry name" value="6hp_glycosidase-like_sf"/>
</dbReference>
<dbReference type="PIRSF" id="PIRSF006402">
    <property type="entry name" value="UCP006402_thioredoxin"/>
    <property type="match status" value="1"/>
</dbReference>